<dbReference type="AlphaFoldDB" id="A0AAD8ALE9"/>
<evidence type="ECO:0000313" key="1">
    <source>
        <dbReference type="EMBL" id="KAJ9600885.1"/>
    </source>
</evidence>
<sequence>NCIKCYNCKDLRRDDHACYEDYLEKERTCPPGTDKCSSIINDRLKRALRFCYVKGREKFRLCTLSEYECKDCDTDLCNGEPDKNKGDSAIRPVLHGPGLPLPIPPDHITMIEELSDIQDLQNDSDLAEDDAIMKLTF</sequence>
<proteinExistence type="predicted"/>
<evidence type="ECO:0000313" key="2">
    <source>
        <dbReference type="Proteomes" id="UP001233999"/>
    </source>
</evidence>
<keyword evidence="2" id="KW-1185">Reference proteome</keyword>
<gene>
    <name evidence="1" type="ORF">L9F63_000997</name>
</gene>
<reference evidence="1" key="2">
    <citation type="submission" date="2023-05" db="EMBL/GenBank/DDBJ databases">
        <authorList>
            <person name="Fouks B."/>
        </authorList>
    </citation>
    <scope>NUCLEOTIDE SEQUENCE</scope>
    <source>
        <strain evidence="1">Stay&amp;Tobe</strain>
        <tissue evidence="1">Testes</tissue>
    </source>
</reference>
<reference evidence="1" key="1">
    <citation type="journal article" date="2023" name="IScience">
        <title>Live-bearing cockroach genome reveals convergent evolutionary mechanisms linked to viviparity in insects and beyond.</title>
        <authorList>
            <person name="Fouks B."/>
            <person name="Harrison M.C."/>
            <person name="Mikhailova A.A."/>
            <person name="Marchal E."/>
            <person name="English S."/>
            <person name="Carruthers M."/>
            <person name="Jennings E.C."/>
            <person name="Chiamaka E.L."/>
            <person name="Frigard R.A."/>
            <person name="Pippel M."/>
            <person name="Attardo G.M."/>
            <person name="Benoit J.B."/>
            <person name="Bornberg-Bauer E."/>
            <person name="Tobe S.S."/>
        </authorList>
    </citation>
    <scope>NUCLEOTIDE SEQUENCE</scope>
    <source>
        <strain evidence="1">Stay&amp;Tobe</strain>
    </source>
</reference>
<feature type="non-terminal residue" evidence="1">
    <location>
        <position position="137"/>
    </location>
</feature>
<name>A0AAD8ALE9_DIPPU</name>
<organism evidence="1 2">
    <name type="scientific">Diploptera punctata</name>
    <name type="common">Pacific beetle cockroach</name>
    <dbReference type="NCBI Taxonomy" id="6984"/>
    <lineage>
        <taxon>Eukaryota</taxon>
        <taxon>Metazoa</taxon>
        <taxon>Ecdysozoa</taxon>
        <taxon>Arthropoda</taxon>
        <taxon>Hexapoda</taxon>
        <taxon>Insecta</taxon>
        <taxon>Pterygota</taxon>
        <taxon>Neoptera</taxon>
        <taxon>Polyneoptera</taxon>
        <taxon>Dictyoptera</taxon>
        <taxon>Blattodea</taxon>
        <taxon>Blaberoidea</taxon>
        <taxon>Blaberidae</taxon>
        <taxon>Diplopterinae</taxon>
        <taxon>Diploptera</taxon>
    </lineage>
</organism>
<protein>
    <submittedName>
        <fullName evidence="1">Uncharacterized protein</fullName>
    </submittedName>
</protein>
<comment type="caution">
    <text evidence="1">The sequence shown here is derived from an EMBL/GenBank/DDBJ whole genome shotgun (WGS) entry which is preliminary data.</text>
</comment>
<dbReference type="EMBL" id="JASPKZ010000043">
    <property type="protein sequence ID" value="KAJ9600885.1"/>
    <property type="molecule type" value="Genomic_DNA"/>
</dbReference>
<dbReference type="Proteomes" id="UP001233999">
    <property type="component" value="Unassembled WGS sequence"/>
</dbReference>
<accession>A0AAD8ALE9</accession>